<dbReference type="AlphaFoldDB" id="A0A8C4NAU2"/>
<dbReference type="InterPro" id="IPR008080">
    <property type="entry name" value="Parvalbumin"/>
</dbReference>
<comment type="similarity">
    <text evidence="1 6">Belongs to the parvalbumin family.</text>
</comment>
<feature type="binding site" evidence="5">
    <location>
        <position position="106"/>
    </location>
    <ligand>
        <name>Ca(2+)</name>
        <dbReference type="ChEBI" id="CHEBI:29108"/>
        <label>1</label>
    </ligand>
</feature>
<reference evidence="8" key="2">
    <citation type="submission" date="2025-09" db="UniProtKB">
        <authorList>
            <consortium name="Ensembl"/>
        </authorList>
    </citation>
    <scope>IDENTIFICATION</scope>
</reference>
<feature type="binding site" evidence="5">
    <location>
        <position position="67"/>
    </location>
    <ligand>
        <name>Ca(2+)</name>
        <dbReference type="ChEBI" id="CHEBI:29108"/>
        <label>1</label>
    </ligand>
</feature>
<dbReference type="Proteomes" id="UP000694388">
    <property type="component" value="Unplaced"/>
</dbReference>
<feature type="domain" description="EF-hand" evidence="7">
    <location>
        <begin position="48"/>
        <end position="83"/>
    </location>
</feature>
<evidence type="ECO:0000259" key="7">
    <source>
        <dbReference type="PROSITE" id="PS50222"/>
    </source>
</evidence>
<sequence length="119" mass="13249">MSTTLQFVKYTPTFLSSSTHTNPPPSASSHVDYKRFLHHISASGKISQKEEELKKAFAKLDKDQSGYIEWNELSYILSDITGEALQRPLSSDEVDNIMEISDTSHDGRLDYNGGAPAVK</sequence>
<evidence type="ECO:0000256" key="4">
    <source>
        <dbReference type="ARBA" id="ARBA00022837"/>
    </source>
</evidence>
<keyword evidence="2 5" id="KW-0479">Metal-binding</keyword>
<evidence type="ECO:0000313" key="9">
    <source>
        <dbReference type="Proteomes" id="UP000694388"/>
    </source>
</evidence>
<dbReference type="InterPro" id="IPR018247">
    <property type="entry name" value="EF_Hand_1_Ca_BS"/>
</dbReference>
<keyword evidence="3" id="KW-0677">Repeat</keyword>
<dbReference type="PROSITE" id="PS00018">
    <property type="entry name" value="EF_HAND_1"/>
    <property type="match status" value="1"/>
</dbReference>
<feature type="binding site" evidence="5">
    <location>
        <position position="63"/>
    </location>
    <ligand>
        <name>Ca(2+)</name>
        <dbReference type="ChEBI" id="CHEBI:29108"/>
        <label>1</label>
    </ligand>
</feature>
<dbReference type="InterPro" id="IPR002048">
    <property type="entry name" value="EF_hand_dom"/>
</dbReference>
<dbReference type="GO" id="GO:0005509">
    <property type="term" value="F:calcium ion binding"/>
    <property type="evidence" value="ECO:0007669"/>
    <property type="project" value="UniProtKB-UniRule"/>
</dbReference>
<evidence type="ECO:0000256" key="5">
    <source>
        <dbReference type="PIRSR" id="PIRSR608080-1"/>
    </source>
</evidence>
<dbReference type="SUPFAM" id="SSF47473">
    <property type="entry name" value="EF-hand"/>
    <property type="match status" value="1"/>
</dbReference>
<feature type="binding site" evidence="5">
    <location>
        <position position="61"/>
    </location>
    <ligand>
        <name>Ca(2+)</name>
        <dbReference type="ChEBI" id="CHEBI:29108"/>
        <label>1</label>
    </ligand>
</feature>
<accession>A0A8C4NAU2</accession>
<dbReference type="Ensembl" id="ENSEBUT00000000550.1">
    <property type="protein sequence ID" value="ENSEBUP00000000258.1"/>
    <property type="gene ID" value="ENSEBUG00000000458.1"/>
</dbReference>
<dbReference type="PROSITE" id="PS50222">
    <property type="entry name" value="EF_HAND_2"/>
    <property type="match status" value="1"/>
</dbReference>
<dbReference type="GO" id="GO:0005737">
    <property type="term" value="C:cytoplasm"/>
    <property type="evidence" value="ECO:0007669"/>
    <property type="project" value="TreeGrafter"/>
</dbReference>
<dbReference type="Gene3D" id="1.10.238.10">
    <property type="entry name" value="EF-hand"/>
    <property type="match status" value="1"/>
</dbReference>
<evidence type="ECO:0000256" key="1">
    <source>
        <dbReference type="ARBA" id="ARBA00009753"/>
    </source>
</evidence>
<dbReference type="SMART" id="SM00054">
    <property type="entry name" value="EFh"/>
    <property type="match status" value="1"/>
</dbReference>
<dbReference type="PANTHER" id="PTHR11653:SF2">
    <property type="entry name" value="PARVALBUMIN ALPHA"/>
    <property type="match status" value="1"/>
</dbReference>
<feature type="binding site" evidence="5">
    <location>
        <position position="72"/>
    </location>
    <ligand>
        <name>Ca(2+)</name>
        <dbReference type="ChEBI" id="CHEBI:29108"/>
        <label>1</label>
    </ligand>
</feature>
<protein>
    <recommendedName>
        <fullName evidence="6">Parvalbumin</fullName>
    </recommendedName>
</protein>
<keyword evidence="4 5" id="KW-0106">Calcium</keyword>
<feature type="binding site" evidence="5">
    <location>
        <position position="102"/>
    </location>
    <ligand>
        <name>Ca(2+)</name>
        <dbReference type="ChEBI" id="CHEBI:29108"/>
        <label>2</label>
    </ligand>
</feature>
<evidence type="ECO:0000256" key="3">
    <source>
        <dbReference type="ARBA" id="ARBA00022737"/>
    </source>
</evidence>
<dbReference type="PANTHER" id="PTHR11653">
    <property type="entry name" value="PARVALBUMIN ALPHA"/>
    <property type="match status" value="1"/>
</dbReference>
<comment type="function">
    <text evidence="6">In muscle, parvalbumin is thought to be involved in relaxation after contraction. It binds two calcium ions.</text>
</comment>
<keyword evidence="9" id="KW-1185">Reference proteome</keyword>
<dbReference type="InterPro" id="IPR011992">
    <property type="entry name" value="EF-hand-dom_pair"/>
</dbReference>
<dbReference type="Pfam" id="PF13499">
    <property type="entry name" value="EF-hand_7"/>
    <property type="match status" value="1"/>
</dbReference>
<dbReference type="GeneTree" id="ENSGT01140000282649"/>
<reference evidence="8" key="1">
    <citation type="submission" date="2025-08" db="UniProtKB">
        <authorList>
            <consortium name="Ensembl"/>
        </authorList>
    </citation>
    <scope>IDENTIFICATION</scope>
</reference>
<organism evidence="8 9">
    <name type="scientific">Eptatretus burgeri</name>
    <name type="common">Inshore hagfish</name>
    <dbReference type="NCBI Taxonomy" id="7764"/>
    <lineage>
        <taxon>Eukaryota</taxon>
        <taxon>Metazoa</taxon>
        <taxon>Chordata</taxon>
        <taxon>Craniata</taxon>
        <taxon>Vertebrata</taxon>
        <taxon>Cyclostomata</taxon>
        <taxon>Myxini</taxon>
        <taxon>Myxiniformes</taxon>
        <taxon>Myxinidae</taxon>
        <taxon>Eptatretinae</taxon>
        <taxon>Eptatretus</taxon>
    </lineage>
</organism>
<evidence type="ECO:0000313" key="8">
    <source>
        <dbReference type="Ensembl" id="ENSEBUP00000000258.1"/>
    </source>
</evidence>
<evidence type="ECO:0000256" key="6">
    <source>
        <dbReference type="RuleBase" id="RU368048"/>
    </source>
</evidence>
<feature type="binding site" evidence="5">
    <location>
        <position position="65"/>
    </location>
    <ligand>
        <name>Ca(2+)</name>
        <dbReference type="ChEBI" id="CHEBI:29108"/>
        <label>1</label>
    </ligand>
</feature>
<proteinExistence type="inferred from homology"/>
<evidence type="ECO:0000256" key="2">
    <source>
        <dbReference type="ARBA" id="ARBA00022723"/>
    </source>
</evidence>
<name>A0A8C4NAU2_EPTBU</name>